<organism evidence="4 5">
    <name type="scientific">Hydrogenispora ethanolica</name>
    <dbReference type="NCBI Taxonomy" id="1082276"/>
    <lineage>
        <taxon>Bacteria</taxon>
        <taxon>Bacillati</taxon>
        <taxon>Bacillota</taxon>
        <taxon>Hydrogenispora</taxon>
    </lineage>
</organism>
<dbReference type="Gene3D" id="1.10.287.470">
    <property type="entry name" value="Helix hairpin bin"/>
    <property type="match status" value="1"/>
</dbReference>
<sequence length="358" mass="38691">MTKKKILLSCLGVAVLALALFYQLNQSVPVEALRIRHGIIRQYVEDTGVVKSQGSQSVYLENGGRIAAIFVKEGDRVRPGDLLLRIDPTDIRLAEVAAQQAGIAFDTARRDWEKSEKLYRLGAISKKERDDSQAAYQTAAASRESAQLALGRQRQNLIVRAPLQGMVLQKMVDPNQVVATGDAAFVIGEPQRLEVEVDILADDVVKVQPGNAVTISGQAAGDAKLPGVVTKVAPMAKNIVSSLGVNQKRATVTIAFTGATGPLKPGYDVDVRITTRTRTGTVAVPLSAVFDLRGKNCVFVIEKERARLRPVQTGIENDEAIEIRAGLKPGEWVLAKPDNALKEGMKVKIQQPVAAVKM</sequence>
<comment type="caution">
    <text evidence="4">The sequence shown here is derived from an EMBL/GenBank/DDBJ whole genome shotgun (WGS) entry which is preliminary data.</text>
</comment>
<evidence type="ECO:0000256" key="1">
    <source>
        <dbReference type="ARBA" id="ARBA00009477"/>
    </source>
</evidence>
<dbReference type="Pfam" id="PF25989">
    <property type="entry name" value="YknX_C"/>
    <property type="match status" value="1"/>
</dbReference>
<gene>
    <name evidence="4" type="ORF">EDC14_103750</name>
</gene>
<comment type="similarity">
    <text evidence="1">Belongs to the membrane fusion protein (MFP) (TC 8.A.1) family.</text>
</comment>
<dbReference type="Gene3D" id="2.40.50.100">
    <property type="match status" value="1"/>
</dbReference>
<dbReference type="InterPro" id="IPR058625">
    <property type="entry name" value="MdtA-like_BSH"/>
</dbReference>
<proteinExistence type="inferred from homology"/>
<dbReference type="RefSeq" id="WP_132016465.1">
    <property type="nucleotide sequence ID" value="NZ_SLUN01000037.1"/>
</dbReference>
<dbReference type="SUPFAM" id="SSF111369">
    <property type="entry name" value="HlyD-like secretion proteins"/>
    <property type="match status" value="1"/>
</dbReference>
<evidence type="ECO:0000313" key="5">
    <source>
        <dbReference type="Proteomes" id="UP000295008"/>
    </source>
</evidence>
<feature type="domain" description="YknX-like C-terminal permuted SH3-like" evidence="3">
    <location>
        <begin position="282"/>
        <end position="349"/>
    </location>
</feature>
<dbReference type="EMBL" id="SLUN01000037">
    <property type="protein sequence ID" value="TCL59813.1"/>
    <property type="molecule type" value="Genomic_DNA"/>
</dbReference>
<protein>
    <submittedName>
        <fullName evidence="4">HlyD family secretion protein</fullName>
    </submittedName>
</protein>
<dbReference type="OrthoDB" id="9791520at2"/>
<dbReference type="NCBIfam" id="TIGR01730">
    <property type="entry name" value="RND_mfp"/>
    <property type="match status" value="1"/>
</dbReference>
<dbReference type="Pfam" id="PF25917">
    <property type="entry name" value="BSH_RND"/>
    <property type="match status" value="1"/>
</dbReference>
<dbReference type="Proteomes" id="UP000295008">
    <property type="component" value="Unassembled WGS sequence"/>
</dbReference>
<evidence type="ECO:0000259" key="3">
    <source>
        <dbReference type="Pfam" id="PF25989"/>
    </source>
</evidence>
<dbReference type="InterPro" id="IPR006143">
    <property type="entry name" value="RND_pump_MFP"/>
</dbReference>
<dbReference type="Gene3D" id="2.40.420.20">
    <property type="match status" value="1"/>
</dbReference>
<feature type="domain" description="Multidrug resistance protein MdtA-like barrel-sandwich hybrid" evidence="2">
    <location>
        <begin position="63"/>
        <end position="187"/>
    </location>
</feature>
<evidence type="ECO:0000259" key="2">
    <source>
        <dbReference type="Pfam" id="PF25917"/>
    </source>
</evidence>
<reference evidence="4 5" key="1">
    <citation type="submission" date="2019-03" db="EMBL/GenBank/DDBJ databases">
        <title>Genomic Encyclopedia of Type Strains, Phase IV (KMG-IV): sequencing the most valuable type-strain genomes for metagenomic binning, comparative biology and taxonomic classification.</title>
        <authorList>
            <person name="Goeker M."/>
        </authorList>
    </citation>
    <scope>NUCLEOTIDE SEQUENCE [LARGE SCALE GENOMIC DNA]</scope>
    <source>
        <strain evidence="4 5">LX-B</strain>
    </source>
</reference>
<dbReference type="InterPro" id="IPR058637">
    <property type="entry name" value="YknX-like_C"/>
</dbReference>
<keyword evidence="5" id="KW-1185">Reference proteome</keyword>
<evidence type="ECO:0000313" key="4">
    <source>
        <dbReference type="EMBL" id="TCL59813.1"/>
    </source>
</evidence>
<accession>A0A4R1R331</accession>
<name>A0A4R1R331_HYDET</name>
<dbReference type="PANTHER" id="PTHR30469">
    <property type="entry name" value="MULTIDRUG RESISTANCE PROTEIN MDTA"/>
    <property type="match status" value="1"/>
</dbReference>
<dbReference type="PANTHER" id="PTHR30469:SF33">
    <property type="entry name" value="SLR1207 PROTEIN"/>
    <property type="match status" value="1"/>
</dbReference>
<dbReference type="Gene3D" id="2.40.30.170">
    <property type="match status" value="1"/>
</dbReference>
<dbReference type="GO" id="GO:1990281">
    <property type="term" value="C:efflux pump complex"/>
    <property type="evidence" value="ECO:0007669"/>
    <property type="project" value="TreeGrafter"/>
</dbReference>
<dbReference type="GO" id="GO:0015562">
    <property type="term" value="F:efflux transmembrane transporter activity"/>
    <property type="evidence" value="ECO:0007669"/>
    <property type="project" value="TreeGrafter"/>
</dbReference>
<dbReference type="AlphaFoldDB" id="A0A4R1R331"/>